<evidence type="ECO:0000256" key="1">
    <source>
        <dbReference type="SAM" id="MobiDB-lite"/>
    </source>
</evidence>
<dbReference type="InterPro" id="IPR029058">
    <property type="entry name" value="AB_hydrolase_fold"/>
</dbReference>
<accession>A0A0M0K550</accession>
<dbReference type="Proteomes" id="UP000037460">
    <property type="component" value="Unassembled WGS sequence"/>
</dbReference>
<dbReference type="InterPro" id="IPR013094">
    <property type="entry name" value="AB_hydrolase_3"/>
</dbReference>
<protein>
    <recommendedName>
        <fullName evidence="2">PDZ domain-containing protein</fullName>
    </recommendedName>
</protein>
<gene>
    <name evidence="3" type="ORF">Ctob_014227</name>
</gene>
<dbReference type="GO" id="GO:0016787">
    <property type="term" value="F:hydrolase activity"/>
    <property type="evidence" value="ECO:0007669"/>
    <property type="project" value="InterPro"/>
</dbReference>
<dbReference type="Pfam" id="PF07859">
    <property type="entry name" value="Abhydrolase_3"/>
    <property type="match status" value="1"/>
</dbReference>
<proteinExistence type="predicted"/>
<dbReference type="SUPFAM" id="SSF50156">
    <property type="entry name" value="PDZ domain-like"/>
    <property type="match status" value="1"/>
</dbReference>
<sequence>MTWFEESYAGSARDVEALAREPYANPLAAVSLSGVPSLTGVVGDGEVLRDEGVEFFEAVAAAGVDVDWREWAHGYHAFPVFPFGAARREAEAYILSRLRASVPESPSRPIGAPVAAPGSSRLGSRCRPPPTMQLGTGFQFEDGEQLLVSVQKPIGMVLEEAEEAGAEAGSSGCVVAVVVDGSAASRAGVQTGFRLLAVNNMDVRASSLDEVMALLLQSPRVVNLRFATL</sequence>
<comment type="caution">
    <text evidence="3">The sequence shown here is derived from an EMBL/GenBank/DDBJ whole genome shotgun (WGS) entry which is preliminary data.</text>
</comment>
<dbReference type="SUPFAM" id="SSF53474">
    <property type="entry name" value="alpha/beta-Hydrolases"/>
    <property type="match status" value="1"/>
</dbReference>
<dbReference type="CDD" id="cd00136">
    <property type="entry name" value="PDZ_canonical"/>
    <property type="match status" value="1"/>
</dbReference>
<dbReference type="InterPro" id="IPR036034">
    <property type="entry name" value="PDZ_sf"/>
</dbReference>
<organism evidence="3 4">
    <name type="scientific">Chrysochromulina tobinii</name>
    <dbReference type="NCBI Taxonomy" id="1460289"/>
    <lineage>
        <taxon>Eukaryota</taxon>
        <taxon>Haptista</taxon>
        <taxon>Haptophyta</taxon>
        <taxon>Prymnesiophyceae</taxon>
        <taxon>Prymnesiales</taxon>
        <taxon>Chrysochromulinaceae</taxon>
        <taxon>Chrysochromulina</taxon>
    </lineage>
</organism>
<dbReference type="EMBL" id="JWZX01001438">
    <property type="protein sequence ID" value="KOO33747.1"/>
    <property type="molecule type" value="Genomic_DNA"/>
</dbReference>
<evidence type="ECO:0000313" key="4">
    <source>
        <dbReference type="Proteomes" id="UP000037460"/>
    </source>
</evidence>
<keyword evidence="4" id="KW-1185">Reference proteome</keyword>
<dbReference type="Gene3D" id="2.30.42.10">
    <property type="match status" value="1"/>
</dbReference>
<reference evidence="4" key="1">
    <citation type="journal article" date="2015" name="PLoS Genet.">
        <title>Genome Sequence and Transcriptome Analyses of Chrysochromulina tobin: Metabolic Tools for Enhanced Algal Fitness in the Prominent Order Prymnesiales (Haptophyceae).</title>
        <authorList>
            <person name="Hovde B.T."/>
            <person name="Deodato C.R."/>
            <person name="Hunsperger H.M."/>
            <person name="Ryken S.A."/>
            <person name="Yost W."/>
            <person name="Jha R.K."/>
            <person name="Patterson J."/>
            <person name="Monnat R.J. Jr."/>
            <person name="Barlow S.B."/>
            <person name="Starkenburg S.R."/>
            <person name="Cattolico R.A."/>
        </authorList>
    </citation>
    <scope>NUCLEOTIDE SEQUENCE</scope>
    <source>
        <strain evidence="4">CCMP291</strain>
    </source>
</reference>
<dbReference type="InterPro" id="IPR001478">
    <property type="entry name" value="PDZ"/>
</dbReference>
<feature type="region of interest" description="Disordered" evidence="1">
    <location>
        <begin position="106"/>
        <end position="125"/>
    </location>
</feature>
<dbReference type="Pfam" id="PF00595">
    <property type="entry name" value="PDZ"/>
    <property type="match status" value="1"/>
</dbReference>
<dbReference type="Gene3D" id="3.40.50.1820">
    <property type="entry name" value="alpha/beta hydrolase"/>
    <property type="match status" value="1"/>
</dbReference>
<dbReference type="PROSITE" id="PS50106">
    <property type="entry name" value="PDZ"/>
    <property type="match status" value="1"/>
</dbReference>
<dbReference type="OrthoDB" id="2157866at2759"/>
<evidence type="ECO:0000259" key="2">
    <source>
        <dbReference type="PROSITE" id="PS50106"/>
    </source>
</evidence>
<dbReference type="SMART" id="SM00228">
    <property type="entry name" value="PDZ"/>
    <property type="match status" value="1"/>
</dbReference>
<feature type="domain" description="PDZ" evidence="2">
    <location>
        <begin position="154"/>
        <end position="229"/>
    </location>
</feature>
<dbReference type="AlphaFoldDB" id="A0A0M0K550"/>
<name>A0A0M0K550_9EUKA</name>
<evidence type="ECO:0000313" key="3">
    <source>
        <dbReference type="EMBL" id="KOO33747.1"/>
    </source>
</evidence>